<evidence type="ECO:0000256" key="1">
    <source>
        <dbReference type="SAM" id="Phobius"/>
    </source>
</evidence>
<protein>
    <submittedName>
        <fullName evidence="2">Uncharacterized protein</fullName>
    </submittedName>
</protein>
<sequence>MLMDAQDCIIAGSIDSLITIMCFLVCICLPSYFLSFWVKDVYFSSSYFCMSLLGMSS</sequence>
<name>A0A2P2P1Y1_RHIMU</name>
<keyword evidence="1" id="KW-1133">Transmembrane helix</keyword>
<evidence type="ECO:0000313" key="2">
    <source>
        <dbReference type="EMBL" id="MBX48744.1"/>
    </source>
</evidence>
<organism evidence="2">
    <name type="scientific">Rhizophora mucronata</name>
    <name type="common">Asiatic mangrove</name>
    <dbReference type="NCBI Taxonomy" id="61149"/>
    <lineage>
        <taxon>Eukaryota</taxon>
        <taxon>Viridiplantae</taxon>
        <taxon>Streptophyta</taxon>
        <taxon>Embryophyta</taxon>
        <taxon>Tracheophyta</taxon>
        <taxon>Spermatophyta</taxon>
        <taxon>Magnoliopsida</taxon>
        <taxon>eudicotyledons</taxon>
        <taxon>Gunneridae</taxon>
        <taxon>Pentapetalae</taxon>
        <taxon>rosids</taxon>
        <taxon>fabids</taxon>
        <taxon>Malpighiales</taxon>
        <taxon>Rhizophoraceae</taxon>
        <taxon>Rhizophora</taxon>
    </lineage>
</organism>
<feature type="transmembrane region" description="Helical" evidence="1">
    <location>
        <begin position="12"/>
        <end position="38"/>
    </location>
</feature>
<keyword evidence="1" id="KW-0812">Transmembrane</keyword>
<dbReference type="EMBL" id="GGEC01068260">
    <property type="protein sequence ID" value="MBX48744.1"/>
    <property type="molecule type" value="Transcribed_RNA"/>
</dbReference>
<proteinExistence type="predicted"/>
<reference evidence="2" key="1">
    <citation type="submission" date="2018-02" db="EMBL/GenBank/DDBJ databases">
        <title>Rhizophora mucronata_Transcriptome.</title>
        <authorList>
            <person name="Meera S.P."/>
            <person name="Sreeshan A."/>
            <person name="Augustine A."/>
        </authorList>
    </citation>
    <scope>NUCLEOTIDE SEQUENCE</scope>
    <source>
        <tissue evidence="2">Leaf</tissue>
    </source>
</reference>
<dbReference type="AlphaFoldDB" id="A0A2P2P1Y1"/>
<keyword evidence="1" id="KW-0472">Membrane</keyword>
<accession>A0A2P2P1Y1</accession>